<reference evidence="9 10" key="1">
    <citation type="submission" date="2019-04" db="EMBL/GenBank/DDBJ databases">
        <title>Niastella caeni sp. nov., isolated from activated sludge.</title>
        <authorList>
            <person name="Sheng M."/>
        </authorList>
    </citation>
    <scope>NUCLEOTIDE SEQUENCE [LARGE SCALE GENOMIC DNA]</scope>
    <source>
        <strain evidence="9 10">HX-2-15</strain>
    </source>
</reference>
<keyword evidence="10" id="KW-1185">Reference proteome</keyword>
<evidence type="ECO:0000256" key="4">
    <source>
        <dbReference type="ARBA" id="ARBA00022692"/>
    </source>
</evidence>
<feature type="domain" description="Secretin/TonB short N-terminal" evidence="8">
    <location>
        <begin position="76"/>
        <end position="127"/>
    </location>
</feature>
<dbReference type="InterPro" id="IPR037066">
    <property type="entry name" value="Plug_dom_sf"/>
</dbReference>
<evidence type="ECO:0000256" key="7">
    <source>
        <dbReference type="PROSITE-ProRule" id="PRU01360"/>
    </source>
</evidence>
<keyword evidence="2 7" id="KW-0813">Transport</keyword>
<name>A0A4S8HV85_9BACT</name>
<keyword evidence="6 7" id="KW-0998">Cell outer membrane</keyword>
<dbReference type="Gene3D" id="2.60.40.1120">
    <property type="entry name" value="Carboxypeptidase-like, regulatory domain"/>
    <property type="match status" value="1"/>
</dbReference>
<keyword evidence="4 7" id="KW-0812">Transmembrane</keyword>
<dbReference type="AlphaFoldDB" id="A0A4S8HV85"/>
<evidence type="ECO:0000256" key="3">
    <source>
        <dbReference type="ARBA" id="ARBA00022452"/>
    </source>
</evidence>
<dbReference type="RefSeq" id="WP_136577632.1">
    <property type="nucleotide sequence ID" value="NZ_STFF01000003.1"/>
</dbReference>
<keyword evidence="5 7" id="KW-0472">Membrane</keyword>
<dbReference type="SMART" id="SM00965">
    <property type="entry name" value="STN"/>
    <property type="match status" value="1"/>
</dbReference>
<comment type="similarity">
    <text evidence="7">Belongs to the TonB-dependent receptor family.</text>
</comment>
<dbReference type="Pfam" id="PF13715">
    <property type="entry name" value="CarbopepD_reg_2"/>
    <property type="match status" value="1"/>
</dbReference>
<comment type="caution">
    <text evidence="9">The sequence shown here is derived from an EMBL/GenBank/DDBJ whole genome shotgun (WGS) entry which is preliminary data.</text>
</comment>
<evidence type="ECO:0000259" key="8">
    <source>
        <dbReference type="SMART" id="SM00965"/>
    </source>
</evidence>
<dbReference type="InterPro" id="IPR011662">
    <property type="entry name" value="Secretin/TonB_short_N"/>
</dbReference>
<comment type="subcellular location">
    <subcellularLocation>
        <location evidence="1 7">Cell outer membrane</location>
        <topology evidence="1 7">Multi-pass membrane protein</topology>
    </subcellularLocation>
</comment>
<dbReference type="InterPro" id="IPR008969">
    <property type="entry name" value="CarboxyPept-like_regulatory"/>
</dbReference>
<dbReference type="GO" id="GO:0009279">
    <property type="term" value="C:cell outer membrane"/>
    <property type="evidence" value="ECO:0007669"/>
    <property type="project" value="UniProtKB-SubCell"/>
</dbReference>
<accession>A0A4S8HV85</accession>
<dbReference type="SUPFAM" id="SSF56935">
    <property type="entry name" value="Porins"/>
    <property type="match status" value="1"/>
</dbReference>
<dbReference type="InterPro" id="IPR012910">
    <property type="entry name" value="Plug_dom"/>
</dbReference>
<evidence type="ECO:0000313" key="10">
    <source>
        <dbReference type="Proteomes" id="UP000306918"/>
    </source>
</evidence>
<evidence type="ECO:0000256" key="2">
    <source>
        <dbReference type="ARBA" id="ARBA00022448"/>
    </source>
</evidence>
<dbReference type="Gene3D" id="2.40.170.20">
    <property type="entry name" value="TonB-dependent receptor, beta-barrel domain"/>
    <property type="match status" value="1"/>
</dbReference>
<dbReference type="PROSITE" id="PS52016">
    <property type="entry name" value="TONB_DEPENDENT_REC_3"/>
    <property type="match status" value="1"/>
</dbReference>
<dbReference type="EMBL" id="STFF01000003">
    <property type="protein sequence ID" value="THU39500.1"/>
    <property type="molecule type" value="Genomic_DNA"/>
</dbReference>
<protein>
    <submittedName>
        <fullName evidence="9">SusC/RagA family TonB-linked outer membrane protein</fullName>
    </submittedName>
</protein>
<dbReference type="InterPro" id="IPR023997">
    <property type="entry name" value="TonB-dep_OMP_SusC/RagA_CS"/>
</dbReference>
<evidence type="ECO:0000313" key="9">
    <source>
        <dbReference type="EMBL" id="THU39500.1"/>
    </source>
</evidence>
<dbReference type="NCBIfam" id="TIGR04057">
    <property type="entry name" value="SusC_RagA_signa"/>
    <property type="match status" value="1"/>
</dbReference>
<dbReference type="InterPro" id="IPR039426">
    <property type="entry name" value="TonB-dep_rcpt-like"/>
</dbReference>
<sequence length="1140" mass="126761">MEITAYCHRLAVFAAMKQSQRVLTKKMLMVMKLTAIILLAAFLHVSARGLSQMLTITLKNAPLEKVFSEIQKQTGYSFFYEDGLLKNAKPVDITVVKASIVQVLDICFANQPFTYKIVNNAISVKKKELAIESAMQLPPASSDPVTISGKVTDPQGNPLVGANVKVKGTNIGTTTDNQGRFTLDNLDENAILEISFVGHDPQTFQIKGKPFLTISLNQKQSILDETVVIAYGTSSRRVTTGNIATVKAADIEKQPVQNPLLSLQGRVPGIEIRQLSGMNGGGVTVRIQGRNSFRFNGLEPFIVIDGVPYPYQQFTTPSPSPMETIVQGGSPLNYINPADIESIEILKDADATAIYGSRAGNGAILITTKKGKAGKTKMSINVQQGWGKIIRRADMMNTKQYLDMRNEALKNDGLKPSSVPNATAPNLYAPDLTIWDTTRYTDWQKELIGETAKYTNINTSISGGTSAVQYLIGATYNRQTTVFPGDFDDKKSGLHFTLNSSSVNSKFRVQLSGNYMYNQNHLPGVDLTQSAVLLEPNAPPLYNENGTLNWAPNAAGRSTWINPLATTYSRDFTNDTKNLVTNVNLSYSIFPGLDIGSSLGYTNLQNDLYMPSRVERTPPEDRATSNRISQFGKRNMSSWVIEPQLTYKRNIGNIKMEGLFGASWQKSNNEFLQVTGFGYSNDQLMKSPLAATTKTISAAGSAQYKYNAVFGRLNGNWSDRYLMNLTLRRDGSSRFGDKNKFHNFGSIGLGWIFSEERFIKQRMPFLSFGKLRGSLGTTGNDQIGDYAYISTYSISNLPIPYQNGTGLQVLSLPNPQLQWEETLKWQGGIDLGFIKDRIILGVVYAQNRSSNQIILNVLPSITGFSGVTQNIEATIRNLSWEFTLNTVNIKGRNFTWTSNINLTIPQNRVVKFPGIEKTAFVSGDYGVIIGHPVDVLKLYRYASVDPASGKYMVFDKSGNPTFDPDYEADRTALVSNVSKFYGGFLNSISFKRFQLDFLFQFVNQNGIRDFFYWNGSTVPGRFSSGISNQPISVLNRWQKQQDNKPIGRFTNNIGNLPMWPVESDVYYMSDASYIRLKNLSLSWQLPPQWLQKAKLQGCLLYFRGENLVTITNYSGMDPETQSSTTMPPLQMWTVGIKLDL</sequence>
<dbReference type="InterPro" id="IPR023996">
    <property type="entry name" value="TonB-dep_OMP_SusC/RagA"/>
</dbReference>
<dbReference type="Gene3D" id="2.170.130.10">
    <property type="entry name" value="TonB-dependent receptor, plug domain"/>
    <property type="match status" value="1"/>
</dbReference>
<dbReference type="Pfam" id="PF07715">
    <property type="entry name" value="Plug"/>
    <property type="match status" value="1"/>
</dbReference>
<dbReference type="OrthoDB" id="9768177at2"/>
<organism evidence="9 10">
    <name type="scientific">Niastella caeni</name>
    <dbReference type="NCBI Taxonomy" id="2569763"/>
    <lineage>
        <taxon>Bacteria</taxon>
        <taxon>Pseudomonadati</taxon>
        <taxon>Bacteroidota</taxon>
        <taxon>Chitinophagia</taxon>
        <taxon>Chitinophagales</taxon>
        <taxon>Chitinophagaceae</taxon>
        <taxon>Niastella</taxon>
    </lineage>
</organism>
<proteinExistence type="inferred from homology"/>
<keyword evidence="3 7" id="KW-1134">Transmembrane beta strand</keyword>
<evidence type="ECO:0000256" key="6">
    <source>
        <dbReference type="ARBA" id="ARBA00023237"/>
    </source>
</evidence>
<evidence type="ECO:0000256" key="1">
    <source>
        <dbReference type="ARBA" id="ARBA00004571"/>
    </source>
</evidence>
<evidence type="ECO:0000256" key="5">
    <source>
        <dbReference type="ARBA" id="ARBA00023136"/>
    </source>
</evidence>
<gene>
    <name evidence="9" type="ORF">FAM09_13430</name>
</gene>
<dbReference type="SUPFAM" id="SSF49464">
    <property type="entry name" value="Carboxypeptidase regulatory domain-like"/>
    <property type="match status" value="1"/>
</dbReference>
<dbReference type="Proteomes" id="UP000306918">
    <property type="component" value="Unassembled WGS sequence"/>
</dbReference>
<dbReference type="InterPro" id="IPR036942">
    <property type="entry name" value="Beta-barrel_TonB_sf"/>
</dbReference>
<dbReference type="NCBIfam" id="TIGR04056">
    <property type="entry name" value="OMP_RagA_SusC"/>
    <property type="match status" value="1"/>
</dbReference>